<dbReference type="PROSITE" id="PS51831">
    <property type="entry name" value="HD"/>
    <property type="match status" value="1"/>
</dbReference>
<proteinExistence type="predicted"/>
<dbReference type="OrthoDB" id="9802385at2"/>
<dbReference type="RefSeq" id="WP_091082227.1">
    <property type="nucleotide sequence ID" value="NZ_FOHX01000005.1"/>
</dbReference>
<dbReference type="Proteomes" id="UP000199361">
    <property type="component" value="Unassembled WGS sequence"/>
</dbReference>
<accession>A0A1I0IU58</accession>
<dbReference type="GO" id="GO:0015969">
    <property type="term" value="P:guanosine tetraphosphate metabolic process"/>
    <property type="evidence" value="ECO:0007669"/>
    <property type="project" value="TreeGrafter"/>
</dbReference>
<feature type="domain" description="HD" evidence="1">
    <location>
        <begin position="58"/>
        <end position="146"/>
    </location>
</feature>
<keyword evidence="2" id="KW-0418">Kinase</keyword>
<dbReference type="GO" id="GO:0008893">
    <property type="term" value="F:guanosine-3',5'-bis(diphosphate) 3'-diphosphatase activity"/>
    <property type="evidence" value="ECO:0007669"/>
    <property type="project" value="TreeGrafter"/>
</dbReference>
<dbReference type="GO" id="GO:0042594">
    <property type="term" value="P:response to starvation"/>
    <property type="evidence" value="ECO:0007669"/>
    <property type="project" value="TreeGrafter"/>
</dbReference>
<dbReference type="AlphaFoldDB" id="A0A1I0IU58"/>
<gene>
    <name evidence="2" type="ORF">SAMN05421811_105196</name>
</gene>
<sequence>MNRGDPLRPLLRAAGEWLNGDGPDGDGPAGEPLRLVRRAYEVAAHWHDGQRRHSGDPYVTHPLAVAVILAEQGVRDHEILCAALLHDVLDDTACPEAELAEFGEDVMALLRGFRALDDPGGLPPDRRDLADERVLALKLADRLHNLRTARFLPEAKRARKARETLELYVPAAGRAGLEQVGEELRRLATANLPGNGPYRLVRAGAVLLPRHARTRYLEEWLAELHAIPGRRERRRFAAGLLLGMPSLAAALGRWDVTRWARALRALRGRIGTGPGRG</sequence>
<dbReference type="InterPro" id="IPR003607">
    <property type="entry name" value="HD/PDEase_dom"/>
</dbReference>
<dbReference type="EMBL" id="FOHX01000005">
    <property type="protein sequence ID" value="SEU00759.1"/>
    <property type="molecule type" value="Genomic_DNA"/>
</dbReference>
<evidence type="ECO:0000313" key="3">
    <source>
        <dbReference type="Proteomes" id="UP000199361"/>
    </source>
</evidence>
<dbReference type="SUPFAM" id="SSF109604">
    <property type="entry name" value="HD-domain/PDEase-like"/>
    <property type="match status" value="1"/>
</dbReference>
<dbReference type="SMART" id="SM00471">
    <property type="entry name" value="HDc"/>
    <property type="match status" value="1"/>
</dbReference>
<dbReference type="PANTHER" id="PTHR21262">
    <property type="entry name" value="GUANOSINE-3',5'-BIS DIPHOSPHATE 3'-PYROPHOSPHOHYDROLASE"/>
    <property type="match status" value="1"/>
</dbReference>
<dbReference type="PANTHER" id="PTHR21262:SF36">
    <property type="entry name" value="BIFUNCTIONAL (P)PPGPP SYNTHASE_HYDROLASE SPOT"/>
    <property type="match status" value="1"/>
</dbReference>
<evidence type="ECO:0000259" key="1">
    <source>
        <dbReference type="PROSITE" id="PS51831"/>
    </source>
</evidence>
<keyword evidence="2" id="KW-0808">Transferase</keyword>
<dbReference type="InterPro" id="IPR006674">
    <property type="entry name" value="HD_domain"/>
</dbReference>
<evidence type="ECO:0000313" key="2">
    <source>
        <dbReference type="EMBL" id="SEU00759.1"/>
    </source>
</evidence>
<dbReference type="STRING" id="568860.SAMN05421811_105196"/>
<dbReference type="GO" id="GO:0005886">
    <property type="term" value="C:plasma membrane"/>
    <property type="evidence" value="ECO:0007669"/>
    <property type="project" value="TreeGrafter"/>
</dbReference>
<dbReference type="GO" id="GO:0008728">
    <property type="term" value="F:GTP diphosphokinase activity"/>
    <property type="evidence" value="ECO:0007669"/>
    <property type="project" value="TreeGrafter"/>
</dbReference>
<organism evidence="2 3">
    <name type="scientific">Nonomuraea wenchangensis</name>
    <dbReference type="NCBI Taxonomy" id="568860"/>
    <lineage>
        <taxon>Bacteria</taxon>
        <taxon>Bacillati</taxon>
        <taxon>Actinomycetota</taxon>
        <taxon>Actinomycetes</taxon>
        <taxon>Streptosporangiales</taxon>
        <taxon>Streptosporangiaceae</taxon>
        <taxon>Nonomuraea</taxon>
    </lineage>
</organism>
<protein>
    <submittedName>
        <fullName evidence="2">GTP pyrophosphokinase</fullName>
    </submittedName>
</protein>
<keyword evidence="3" id="KW-1185">Reference proteome</keyword>
<dbReference type="CDD" id="cd00077">
    <property type="entry name" value="HDc"/>
    <property type="match status" value="1"/>
</dbReference>
<name>A0A1I0IU58_9ACTN</name>
<dbReference type="Pfam" id="PF13328">
    <property type="entry name" value="HD_4"/>
    <property type="match status" value="2"/>
</dbReference>
<dbReference type="Gene3D" id="1.10.3210.10">
    <property type="entry name" value="Hypothetical protein af1432"/>
    <property type="match status" value="1"/>
</dbReference>
<dbReference type="GO" id="GO:0016301">
    <property type="term" value="F:kinase activity"/>
    <property type="evidence" value="ECO:0007669"/>
    <property type="project" value="UniProtKB-KW"/>
</dbReference>
<reference evidence="2 3" key="1">
    <citation type="submission" date="2016-10" db="EMBL/GenBank/DDBJ databases">
        <authorList>
            <person name="de Groot N.N."/>
        </authorList>
    </citation>
    <scope>NUCLEOTIDE SEQUENCE [LARGE SCALE GENOMIC DNA]</scope>
    <source>
        <strain evidence="2 3">CGMCC 4.5598</strain>
    </source>
</reference>